<organism evidence="1 2">
    <name type="scientific">Xenopus laevis</name>
    <name type="common">African clawed frog</name>
    <dbReference type="NCBI Taxonomy" id="8355"/>
    <lineage>
        <taxon>Eukaryota</taxon>
        <taxon>Metazoa</taxon>
        <taxon>Chordata</taxon>
        <taxon>Craniata</taxon>
        <taxon>Vertebrata</taxon>
        <taxon>Euteleostomi</taxon>
        <taxon>Amphibia</taxon>
        <taxon>Batrachia</taxon>
        <taxon>Anura</taxon>
        <taxon>Pipoidea</taxon>
        <taxon>Pipidae</taxon>
        <taxon>Xenopodinae</taxon>
        <taxon>Xenopus</taxon>
        <taxon>Xenopus</taxon>
    </lineage>
</organism>
<dbReference type="EMBL" id="CM004482">
    <property type="protein sequence ID" value="OCT63027.1"/>
    <property type="molecule type" value="Genomic_DNA"/>
</dbReference>
<gene>
    <name evidence="1" type="ORF">XELAEV_18044121mg</name>
</gene>
<sequence>MSEILSLWNTSIGSHTAKLCSWLGTFKNTDIRVACQLVYWSWFTNSVLHCAQMTSDLVYDGVSVACESARSPLD</sequence>
<evidence type="ECO:0000313" key="2">
    <source>
        <dbReference type="Proteomes" id="UP000694892"/>
    </source>
</evidence>
<dbReference type="Proteomes" id="UP000694892">
    <property type="component" value="Chromosome 9_10L"/>
</dbReference>
<evidence type="ECO:0000313" key="1">
    <source>
        <dbReference type="EMBL" id="OCT63027.1"/>
    </source>
</evidence>
<accession>A0A974BYH5</accession>
<proteinExistence type="predicted"/>
<name>A0A974BYH5_XENLA</name>
<protein>
    <submittedName>
        <fullName evidence="1">Uncharacterized protein</fullName>
    </submittedName>
</protein>
<dbReference type="AlphaFoldDB" id="A0A974BYH5"/>
<reference evidence="2" key="1">
    <citation type="journal article" date="2016" name="Nature">
        <title>Genome evolution in the allotetraploid frog Xenopus laevis.</title>
        <authorList>
            <person name="Session A.M."/>
            <person name="Uno Y."/>
            <person name="Kwon T."/>
            <person name="Chapman J.A."/>
            <person name="Toyoda A."/>
            <person name="Takahashi S."/>
            <person name="Fukui A."/>
            <person name="Hikosaka A."/>
            <person name="Suzuki A."/>
            <person name="Kondo M."/>
            <person name="van Heeringen S.J."/>
            <person name="Quigley I."/>
            <person name="Heinz S."/>
            <person name="Ogino H."/>
            <person name="Ochi H."/>
            <person name="Hellsten U."/>
            <person name="Lyons J.B."/>
            <person name="Simakov O."/>
            <person name="Putnam N."/>
            <person name="Stites J."/>
            <person name="Kuroki Y."/>
            <person name="Tanaka T."/>
            <person name="Michiue T."/>
            <person name="Watanabe M."/>
            <person name="Bogdanovic O."/>
            <person name="Lister R."/>
            <person name="Georgiou G."/>
            <person name="Paranjpe S.S."/>
            <person name="van Kruijsbergen I."/>
            <person name="Shu S."/>
            <person name="Carlson J."/>
            <person name="Kinoshita T."/>
            <person name="Ohta Y."/>
            <person name="Mawaribuchi S."/>
            <person name="Jenkins J."/>
            <person name="Grimwood J."/>
            <person name="Schmutz J."/>
            <person name="Mitros T."/>
            <person name="Mozaffari S.V."/>
            <person name="Suzuki Y."/>
            <person name="Haramoto Y."/>
            <person name="Yamamoto T.S."/>
            <person name="Takagi C."/>
            <person name="Heald R."/>
            <person name="Miller K."/>
            <person name="Haudenschild C."/>
            <person name="Kitzman J."/>
            <person name="Nakayama T."/>
            <person name="Izutsu Y."/>
            <person name="Robert J."/>
            <person name="Fortriede J."/>
            <person name="Burns K."/>
            <person name="Lotay V."/>
            <person name="Karimi K."/>
            <person name="Yasuoka Y."/>
            <person name="Dichmann D.S."/>
            <person name="Flajnik M.F."/>
            <person name="Houston D.W."/>
            <person name="Shendure J."/>
            <person name="DuPasquier L."/>
            <person name="Vize P.D."/>
            <person name="Zorn A.M."/>
            <person name="Ito M."/>
            <person name="Marcotte E.M."/>
            <person name="Wallingford J.B."/>
            <person name="Ito Y."/>
            <person name="Asashima M."/>
            <person name="Ueno N."/>
            <person name="Matsuda Y."/>
            <person name="Veenstra G.J."/>
            <person name="Fujiyama A."/>
            <person name="Harland R.M."/>
            <person name="Taira M."/>
            <person name="Rokhsar D.S."/>
        </authorList>
    </citation>
    <scope>NUCLEOTIDE SEQUENCE [LARGE SCALE GENOMIC DNA]</scope>
    <source>
        <strain evidence="2">J</strain>
    </source>
</reference>